<dbReference type="GO" id="GO:0003735">
    <property type="term" value="F:structural constituent of ribosome"/>
    <property type="evidence" value="ECO:0007669"/>
    <property type="project" value="InterPro"/>
</dbReference>
<dbReference type="InParanoid" id="W2S0D5"/>
<accession>W2S0D5</accession>
<comment type="similarity">
    <text evidence="1">Belongs to the universal ribosomal protein uL23 family.</text>
</comment>
<evidence type="ECO:0000313" key="7">
    <source>
        <dbReference type="Proteomes" id="UP000030752"/>
    </source>
</evidence>
<reference evidence="6 7" key="1">
    <citation type="submission" date="2013-03" db="EMBL/GenBank/DDBJ databases">
        <title>The Genome Sequence of Phialophora europaea CBS 101466.</title>
        <authorList>
            <consortium name="The Broad Institute Genomics Platform"/>
            <person name="Cuomo C."/>
            <person name="de Hoog S."/>
            <person name="Gorbushina A."/>
            <person name="Walker B."/>
            <person name="Young S.K."/>
            <person name="Zeng Q."/>
            <person name="Gargeya S."/>
            <person name="Fitzgerald M."/>
            <person name="Haas B."/>
            <person name="Abouelleil A."/>
            <person name="Allen A.W."/>
            <person name="Alvarado L."/>
            <person name="Arachchi H.M."/>
            <person name="Berlin A.M."/>
            <person name="Chapman S.B."/>
            <person name="Gainer-Dewar J."/>
            <person name="Goldberg J."/>
            <person name="Griggs A."/>
            <person name="Gujja S."/>
            <person name="Hansen M."/>
            <person name="Howarth C."/>
            <person name="Imamovic A."/>
            <person name="Ireland A."/>
            <person name="Larimer J."/>
            <person name="McCowan C."/>
            <person name="Murphy C."/>
            <person name="Pearson M."/>
            <person name="Poon T.W."/>
            <person name="Priest M."/>
            <person name="Roberts A."/>
            <person name="Saif S."/>
            <person name="Shea T."/>
            <person name="Sisk P."/>
            <person name="Sykes S."/>
            <person name="Wortman J."/>
            <person name="Nusbaum C."/>
            <person name="Birren B."/>
        </authorList>
    </citation>
    <scope>NUCLEOTIDE SEQUENCE [LARGE SCALE GENOMIC DNA]</scope>
    <source>
        <strain evidence="6 7">CBS 101466</strain>
    </source>
</reference>
<feature type="region of interest" description="Disordered" evidence="5">
    <location>
        <begin position="279"/>
        <end position="302"/>
    </location>
</feature>
<evidence type="ECO:0000256" key="2">
    <source>
        <dbReference type="ARBA" id="ARBA00022980"/>
    </source>
</evidence>
<dbReference type="HOGENOM" id="CLU_047745_0_0_1"/>
<evidence type="ECO:0000313" key="6">
    <source>
        <dbReference type="EMBL" id="ETN42201.1"/>
    </source>
</evidence>
<evidence type="ECO:0000256" key="4">
    <source>
        <dbReference type="ARBA" id="ARBA00039977"/>
    </source>
</evidence>
<keyword evidence="3" id="KW-0687">Ribonucleoprotein</keyword>
<dbReference type="EMBL" id="KB822719">
    <property type="protein sequence ID" value="ETN42201.1"/>
    <property type="molecule type" value="Genomic_DNA"/>
</dbReference>
<dbReference type="SUPFAM" id="SSF54189">
    <property type="entry name" value="Ribosomal proteins S24e, L23 and L15e"/>
    <property type="match status" value="1"/>
</dbReference>
<dbReference type="InterPro" id="IPR013025">
    <property type="entry name" value="Ribosomal_uL23-like"/>
</dbReference>
<sequence length="302" mass="35308">MPRYSKIPAILRTSTRSNPDVIKPATPRLWNAKRRIKVSQGLTKPQYLAYKRNPESKNWRDQVSPDVAEFIDVNTSDSVADQAMRDHPLLPEEKDRVLRNPARFFSRPYNVPVQQRKQVFFPDFTVSLLRTPQQSPFYASFIVPLWFNKLDMKSYLKELYSVDTVHVRSFVTQRGLTRRQHPSQKKQGAWYRPESIKTMVVQLVEPFEWPKPVEDLTDYEHDEYWRSMKAEVDVQRRMGQLGELKPNTEHRRTIAQQARDLLAGRSVWQPSWKSIPSDVRVLEGVTDPPKPKSEDSGLPQLP</sequence>
<dbReference type="Proteomes" id="UP000030752">
    <property type="component" value="Unassembled WGS sequence"/>
</dbReference>
<dbReference type="InterPro" id="IPR012678">
    <property type="entry name" value="Ribosomal_uL23/eL15/eS24_sf"/>
</dbReference>
<dbReference type="STRING" id="1220924.W2S0D5"/>
<dbReference type="InterPro" id="IPR012677">
    <property type="entry name" value="Nucleotide-bd_a/b_plait_sf"/>
</dbReference>
<gene>
    <name evidence="6" type="ORF">HMPREF1541_04142</name>
</gene>
<dbReference type="GO" id="GO:0005762">
    <property type="term" value="C:mitochondrial large ribosomal subunit"/>
    <property type="evidence" value="ECO:0007669"/>
    <property type="project" value="TreeGrafter"/>
</dbReference>
<dbReference type="Gene3D" id="3.30.70.330">
    <property type="match status" value="1"/>
</dbReference>
<dbReference type="VEuPathDB" id="FungiDB:HMPREF1541_04142"/>
<dbReference type="eggNOG" id="KOG4089">
    <property type="taxonomic scope" value="Eukaryota"/>
</dbReference>
<name>W2S0D5_CYPE1</name>
<dbReference type="GO" id="GO:0032543">
    <property type="term" value="P:mitochondrial translation"/>
    <property type="evidence" value="ECO:0007669"/>
    <property type="project" value="TreeGrafter"/>
</dbReference>
<dbReference type="AlphaFoldDB" id="W2S0D5"/>
<keyword evidence="7" id="KW-1185">Reference proteome</keyword>
<dbReference type="PANTHER" id="PTHR12059:SF5">
    <property type="entry name" value="LARGE RIBOSOMAL SUBUNIT PROTEIN UL23M"/>
    <property type="match status" value="1"/>
</dbReference>
<proteinExistence type="inferred from homology"/>
<organism evidence="6 7">
    <name type="scientific">Cyphellophora europaea (strain CBS 101466)</name>
    <name type="common">Phialophora europaea</name>
    <dbReference type="NCBI Taxonomy" id="1220924"/>
    <lineage>
        <taxon>Eukaryota</taxon>
        <taxon>Fungi</taxon>
        <taxon>Dikarya</taxon>
        <taxon>Ascomycota</taxon>
        <taxon>Pezizomycotina</taxon>
        <taxon>Eurotiomycetes</taxon>
        <taxon>Chaetothyriomycetidae</taxon>
        <taxon>Chaetothyriales</taxon>
        <taxon>Cyphellophoraceae</taxon>
        <taxon>Cyphellophora</taxon>
    </lineage>
</organism>
<dbReference type="GeneID" id="19971481"/>
<evidence type="ECO:0000256" key="1">
    <source>
        <dbReference type="ARBA" id="ARBA00006700"/>
    </source>
</evidence>
<evidence type="ECO:0000256" key="3">
    <source>
        <dbReference type="ARBA" id="ARBA00023274"/>
    </source>
</evidence>
<evidence type="ECO:0000256" key="5">
    <source>
        <dbReference type="SAM" id="MobiDB-lite"/>
    </source>
</evidence>
<dbReference type="OrthoDB" id="275582at2759"/>
<dbReference type="RefSeq" id="XP_008716710.1">
    <property type="nucleotide sequence ID" value="XM_008718488.1"/>
</dbReference>
<keyword evidence="2" id="KW-0689">Ribosomal protein</keyword>
<protein>
    <recommendedName>
        <fullName evidence="4">Large ribosomal subunit protein uL23m</fullName>
    </recommendedName>
</protein>
<dbReference type="PANTHER" id="PTHR12059">
    <property type="entry name" value="RIBOSOMAL PROTEIN L23-RELATED"/>
    <property type="match status" value="1"/>
</dbReference>